<feature type="transmembrane region" description="Helical" evidence="1">
    <location>
        <begin position="102"/>
        <end position="120"/>
    </location>
</feature>
<sequence>MDVLRFGFWSAIAAFVFSIGYGIPQILQVAGVLRFPVDEILIFAPSLALAPSFVLAMAGLHATQPAPLRVWSLAGLSLAVMYATLVSIVYVIQLSAVIPAKLAGGNAISTLFGCCALGNPLTGVDLLGYTLMSLATLVAAPSLPAGSALRRCFIANGLLAPFLILQTVWPGLIWIGALWLISFPLAMALLARDFKRTAATSAAVPRRGALW</sequence>
<dbReference type="Proteomes" id="UP000184485">
    <property type="component" value="Unassembled WGS sequence"/>
</dbReference>
<keyword evidence="3" id="KW-1185">Reference proteome</keyword>
<reference evidence="2 3" key="1">
    <citation type="submission" date="2016-11" db="EMBL/GenBank/DDBJ databases">
        <authorList>
            <person name="Jaros S."/>
            <person name="Januszkiewicz K."/>
            <person name="Wedrychowicz H."/>
        </authorList>
    </citation>
    <scope>NUCLEOTIDE SEQUENCE [LARGE SCALE GENOMIC DNA]</scope>
    <source>
        <strain evidence="2 3">DSM 19436</strain>
    </source>
</reference>
<feature type="transmembrane region" description="Helical" evidence="1">
    <location>
        <begin position="40"/>
        <end position="62"/>
    </location>
</feature>
<proteinExistence type="predicted"/>
<gene>
    <name evidence="2" type="ORF">SAMN02745157_3551</name>
</gene>
<evidence type="ECO:0000313" key="3">
    <source>
        <dbReference type="Proteomes" id="UP000184485"/>
    </source>
</evidence>
<accession>A0A1M5GXC5</accession>
<dbReference type="EMBL" id="FQUP01000003">
    <property type="protein sequence ID" value="SHG08327.1"/>
    <property type="molecule type" value="Genomic_DNA"/>
</dbReference>
<dbReference type="AlphaFoldDB" id="A0A1M5GXC5"/>
<organism evidence="2 3">
    <name type="scientific">Kaistia soli DSM 19436</name>
    <dbReference type="NCBI Taxonomy" id="1122133"/>
    <lineage>
        <taxon>Bacteria</taxon>
        <taxon>Pseudomonadati</taxon>
        <taxon>Pseudomonadota</taxon>
        <taxon>Alphaproteobacteria</taxon>
        <taxon>Hyphomicrobiales</taxon>
        <taxon>Kaistiaceae</taxon>
        <taxon>Kaistia</taxon>
    </lineage>
</organism>
<keyword evidence="1" id="KW-0812">Transmembrane</keyword>
<feature type="transmembrane region" description="Helical" evidence="1">
    <location>
        <begin position="6"/>
        <end position="33"/>
    </location>
</feature>
<dbReference type="RefSeq" id="WP_139251500.1">
    <property type="nucleotide sequence ID" value="NZ_FQUP01000003.1"/>
</dbReference>
<protein>
    <submittedName>
        <fullName evidence="2">Uncharacterized protein</fullName>
    </submittedName>
</protein>
<name>A0A1M5GXC5_9HYPH</name>
<feature type="transmembrane region" description="Helical" evidence="1">
    <location>
        <begin position="126"/>
        <end position="143"/>
    </location>
</feature>
<feature type="transmembrane region" description="Helical" evidence="1">
    <location>
        <begin position="68"/>
        <end position="90"/>
    </location>
</feature>
<keyword evidence="1" id="KW-1133">Transmembrane helix</keyword>
<evidence type="ECO:0000256" key="1">
    <source>
        <dbReference type="SAM" id="Phobius"/>
    </source>
</evidence>
<evidence type="ECO:0000313" key="2">
    <source>
        <dbReference type="EMBL" id="SHG08327.1"/>
    </source>
</evidence>
<keyword evidence="1" id="KW-0472">Membrane</keyword>
<dbReference type="OrthoDB" id="8480013at2"/>
<feature type="transmembrane region" description="Helical" evidence="1">
    <location>
        <begin position="171"/>
        <end position="191"/>
    </location>
</feature>